<protein>
    <recommendedName>
        <fullName evidence="2">Mmc1 C-terminal domain-containing protein</fullName>
    </recommendedName>
</protein>
<feature type="compositionally biased region" description="Gly residues" evidence="1">
    <location>
        <begin position="406"/>
        <end position="418"/>
    </location>
</feature>
<gene>
    <name evidence="3" type="ORF">ESCO_006036</name>
</gene>
<dbReference type="Pfam" id="PF23867">
    <property type="entry name" value="Mmc1_N"/>
    <property type="match status" value="1"/>
</dbReference>
<dbReference type="Proteomes" id="UP000053831">
    <property type="component" value="Unassembled WGS sequence"/>
</dbReference>
<feature type="region of interest" description="Disordered" evidence="1">
    <location>
        <begin position="390"/>
        <end position="422"/>
    </location>
</feature>
<name>A0A0M8MZU4_ESCWE</name>
<feature type="domain" description="Mmc1 C-terminal" evidence="2">
    <location>
        <begin position="311"/>
        <end position="527"/>
    </location>
</feature>
<organism evidence="3 4">
    <name type="scientific">Escovopsis weberi</name>
    <dbReference type="NCBI Taxonomy" id="150374"/>
    <lineage>
        <taxon>Eukaryota</taxon>
        <taxon>Fungi</taxon>
        <taxon>Dikarya</taxon>
        <taxon>Ascomycota</taxon>
        <taxon>Pezizomycotina</taxon>
        <taxon>Sordariomycetes</taxon>
        <taxon>Hypocreomycetidae</taxon>
        <taxon>Hypocreales</taxon>
        <taxon>Hypocreaceae</taxon>
        <taxon>Escovopsis</taxon>
    </lineage>
</organism>
<proteinExistence type="predicted"/>
<evidence type="ECO:0000256" key="1">
    <source>
        <dbReference type="SAM" id="MobiDB-lite"/>
    </source>
</evidence>
<evidence type="ECO:0000313" key="3">
    <source>
        <dbReference type="EMBL" id="KOS17040.1"/>
    </source>
</evidence>
<keyword evidence="4" id="KW-1185">Reference proteome</keyword>
<evidence type="ECO:0000259" key="2">
    <source>
        <dbReference type="Pfam" id="PF23868"/>
    </source>
</evidence>
<dbReference type="AlphaFoldDB" id="A0A0M8MZU4"/>
<dbReference type="STRING" id="150374.A0A0M8MZU4"/>
<accession>A0A0M8MZU4</accession>
<evidence type="ECO:0000313" key="4">
    <source>
        <dbReference type="Proteomes" id="UP000053831"/>
    </source>
</evidence>
<dbReference type="EMBL" id="LGSR01000028">
    <property type="protein sequence ID" value="KOS17040.1"/>
    <property type="molecule type" value="Genomic_DNA"/>
</dbReference>
<dbReference type="PANTHER" id="PTHR38644:SF1">
    <property type="entry name" value="EXPRESSED PROTEIN"/>
    <property type="match status" value="1"/>
</dbReference>
<dbReference type="PANTHER" id="PTHR38644">
    <property type="entry name" value="EXPRESSED PROTEIN"/>
    <property type="match status" value="1"/>
</dbReference>
<dbReference type="Pfam" id="PF23868">
    <property type="entry name" value="Mmc1_C"/>
    <property type="match status" value="1"/>
</dbReference>
<reference evidence="3 4" key="1">
    <citation type="submission" date="2015-07" db="EMBL/GenBank/DDBJ databases">
        <title>The genome of the fungus Escovopsis weberi, a specialized disease agent of ant agriculture.</title>
        <authorList>
            <person name="de Man T.J."/>
            <person name="Stajich J.E."/>
            <person name="Kubicek C.P."/>
            <person name="Chenthamara K."/>
            <person name="Atanasova L."/>
            <person name="Druzhinina I.S."/>
            <person name="Birnbaum S."/>
            <person name="Barribeau S.M."/>
            <person name="Teiling C."/>
            <person name="Suen G."/>
            <person name="Currie C."/>
            <person name="Gerardo N.M."/>
        </authorList>
    </citation>
    <scope>NUCLEOTIDE SEQUENCE [LARGE SCALE GENOMIC DNA]</scope>
</reference>
<dbReference type="InterPro" id="IPR056196">
    <property type="entry name" value="Mmc1_C"/>
</dbReference>
<dbReference type="OrthoDB" id="5319015at2759"/>
<comment type="caution">
    <text evidence="3">The sequence shown here is derived from an EMBL/GenBank/DDBJ whole genome shotgun (WGS) entry which is preliminary data.</text>
</comment>
<sequence>MPGPRIEVERSLLEIQRRNPALLDPSRVQLALQGLRQQPGQEAVRIAVLGLRHDAAGRDAARRVLKGLLADPLSPEQGWERELDEHDASVPLVVRVGAGAGAGARLQVSRGQDQPRELHVSSAEWDGLNLELLWMDVPVPAVALEVLVPTVETQTADGRSTSTAAPVHRAIVVAGGLKGAVGVAALALEPSDAVMAAVNLEGASNGSLGADFAVIDTGLAEEGIRLFREGPEHAMEYERCWSASNLATLGAWLKAGSKAGKDDETKPAVRDLVASLLRGAGSEIEAESTRKRASRNDAARGAPPEVRALNACLGQWAQQAHAELQGQLDLAFTGARWRKLGWWKLFWRVDDVAMITNELLSQRFLPTAEQELVYLTGRIAQLQGRAGRFLQPSRTVREPGAEEEGQGQGQGQDRGSGSGEELVYTPTTARPALPKWPGHVAFTRRYLQNETVPALQSLAQRLVVESLATSSLTGALAGLLYVSSFSSSVFEAGAVAALGVVYSLGRMQKKWDAAREFWEGEVREEGRKAVRAAEESVAEVLDGGKSAEMTARRLEELDKERALVEKAQDALARMR</sequence>